<dbReference type="Proteomes" id="UP001501495">
    <property type="component" value="Unassembled WGS sequence"/>
</dbReference>
<dbReference type="EMBL" id="BAAAZH010000011">
    <property type="protein sequence ID" value="GAA4115104.1"/>
    <property type="molecule type" value="Genomic_DNA"/>
</dbReference>
<gene>
    <name evidence="1" type="ORF">GCM10022215_13700</name>
</gene>
<organism evidence="1 2">
    <name type="scientific">Nocardioides fonticola</name>
    <dbReference type="NCBI Taxonomy" id="450363"/>
    <lineage>
        <taxon>Bacteria</taxon>
        <taxon>Bacillati</taxon>
        <taxon>Actinomycetota</taxon>
        <taxon>Actinomycetes</taxon>
        <taxon>Propionibacteriales</taxon>
        <taxon>Nocardioidaceae</taxon>
        <taxon>Nocardioides</taxon>
    </lineage>
</organism>
<evidence type="ECO:0000313" key="2">
    <source>
        <dbReference type="Proteomes" id="UP001501495"/>
    </source>
</evidence>
<comment type="caution">
    <text evidence="1">The sequence shown here is derived from an EMBL/GenBank/DDBJ whole genome shotgun (WGS) entry which is preliminary data.</text>
</comment>
<sequence>MLAADAGDELGDGVLDLEAGVHLQEVRLTRLDVEEELHGAGVDVADLPGQRDARLAHQRAHRGVEVGRRRLLEHLLMAPLTGAVALAEMHHVPVGVGEHLHLDVPAALDVLLDQQGAVAEGALGLAAGRDHRLLVLLGGPHDAHALAAAAGGRLHEHRERRRDAVAVASRDDGHARGLGDLAGGVLAAHALDDLGARADEGQPRCRDGRRERRPLGEEAVARVHRVGARGHGGRDDGLDVEVALHAHGGVGLPHVRGAGVEVGVDRDGADAHRGGGAHDADRDLAAVGDEEGLHLGSHHMRKTP</sequence>
<protein>
    <submittedName>
        <fullName evidence="1">Uncharacterized protein</fullName>
    </submittedName>
</protein>
<name>A0ABP7XGE6_9ACTN</name>
<keyword evidence="2" id="KW-1185">Reference proteome</keyword>
<proteinExistence type="predicted"/>
<accession>A0ABP7XGE6</accession>
<evidence type="ECO:0000313" key="1">
    <source>
        <dbReference type="EMBL" id="GAA4115104.1"/>
    </source>
</evidence>
<reference evidence="2" key="1">
    <citation type="journal article" date="2019" name="Int. J. Syst. Evol. Microbiol.">
        <title>The Global Catalogue of Microorganisms (GCM) 10K type strain sequencing project: providing services to taxonomists for standard genome sequencing and annotation.</title>
        <authorList>
            <consortium name="The Broad Institute Genomics Platform"/>
            <consortium name="The Broad Institute Genome Sequencing Center for Infectious Disease"/>
            <person name="Wu L."/>
            <person name="Ma J."/>
        </authorList>
    </citation>
    <scope>NUCLEOTIDE SEQUENCE [LARGE SCALE GENOMIC DNA]</scope>
    <source>
        <strain evidence="2">JCM 16703</strain>
    </source>
</reference>